<dbReference type="PANTHER" id="PTHR48109:SF4">
    <property type="entry name" value="DIHYDROOROTATE DEHYDROGENASE (QUINONE), MITOCHONDRIAL"/>
    <property type="match status" value="1"/>
</dbReference>
<comment type="similarity">
    <text evidence="4 11">Belongs to the dihydroorotate dehydrogenase family. Type 2 subfamily.</text>
</comment>
<comment type="subunit">
    <text evidence="11">Monomer.</text>
</comment>
<dbReference type="HAMAP" id="MF_00225">
    <property type="entry name" value="DHO_dh_type2"/>
    <property type="match status" value="1"/>
</dbReference>
<keyword evidence="9 11" id="KW-0472">Membrane</keyword>
<feature type="binding site" evidence="11">
    <location>
        <position position="183"/>
    </location>
    <ligand>
        <name>FMN</name>
        <dbReference type="ChEBI" id="CHEBI:58210"/>
    </ligand>
</feature>
<dbReference type="InterPro" id="IPR005719">
    <property type="entry name" value="Dihydroorotate_DH_2"/>
</dbReference>
<dbReference type="InterPro" id="IPR012135">
    <property type="entry name" value="Dihydroorotate_DH_1_2"/>
</dbReference>
<dbReference type="RefSeq" id="WP_382395386.1">
    <property type="nucleotide sequence ID" value="NZ_JBHTCQ010000002.1"/>
</dbReference>
<dbReference type="PROSITE" id="PS00912">
    <property type="entry name" value="DHODEHASE_2"/>
    <property type="match status" value="1"/>
</dbReference>
<accession>A0ABW2Q969</accession>
<feature type="binding site" evidence="11">
    <location>
        <begin position="117"/>
        <end position="121"/>
    </location>
    <ligand>
        <name>substrate</name>
    </ligand>
</feature>
<comment type="catalytic activity">
    <reaction evidence="10 11">
        <text>(S)-dihydroorotate + a quinone = orotate + a quinol</text>
        <dbReference type="Rhea" id="RHEA:30187"/>
        <dbReference type="ChEBI" id="CHEBI:24646"/>
        <dbReference type="ChEBI" id="CHEBI:30839"/>
        <dbReference type="ChEBI" id="CHEBI:30864"/>
        <dbReference type="ChEBI" id="CHEBI:132124"/>
        <dbReference type="EC" id="1.3.5.2"/>
    </reaction>
</comment>
<dbReference type="Proteomes" id="UP001596455">
    <property type="component" value="Unassembled WGS sequence"/>
</dbReference>
<dbReference type="Pfam" id="PF01180">
    <property type="entry name" value="DHO_dh"/>
    <property type="match status" value="1"/>
</dbReference>
<feature type="binding site" evidence="11">
    <location>
        <position position="225"/>
    </location>
    <ligand>
        <name>FMN</name>
        <dbReference type="ChEBI" id="CHEBI:58210"/>
    </ligand>
</feature>
<evidence type="ECO:0000256" key="8">
    <source>
        <dbReference type="ARBA" id="ARBA00023002"/>
    </source>
</evidence>
<evidence type="ECO:0000256" key="1">
    <source>
        <dbReference type="ARBA" id="ARBA00003125"/>
    </source>
</evidence>
<comment type="function">
    <text evidence="1 11">Catalyzes the conversion of dihydroorotate to orotate with quinone as electron acceptor.</text>
</comment>
<dbReference type="GO" id="GO:0106430">
    <property type="term" value="F:dihydroorotate dehydrogenase (quinone) activity"/>
    <property type="evidence" value="ECO:0007669"/>
    <property type="project" value="UniProtKB-EC"/>
</dbReference>
<comment type="cofactor">
    <cofactor evidence="11">
        <name>FMN</name>
        <dbReference type="ChEBI" id="CHEBI:58210"/>
    </cofactor>
    <text evidence="11">Binds 1 FMN per subunit.</text>
</comment>
<evidence type="ECO:0000259" key="12">
    <source>
        <dbReference type="Pfam" id="PF01180"/>
    </source>
</evidence>
<feature type="binding site" evidence="11">
    <location>
        <begin position="318"/>
        <end position="319"/>
    </location>
    <ligand>
        <name>FMN</name>
        <dbReference type="ChEBI" id="CHEBI:58210"/>
    </ligand>
</feature>
<evidence type="ECO:0000313" key="14">
    <source>
        <dbReference type="Proteomes" id="UP001596455"/>
    </source>
</evidence>
<feature type="binding site" evidence="11">
    <location>
        <position position="92"/>
    </location>
    <ligand>
        <name>FMN</name>
        <dbReference type="ChEBI" id="CHEBI:58210"/>
    </ligand>
</feature>
<feature type="binding site" evidence="11">
    <location>
        <position position="183"/>
    </location>
    <ligand>
        <name>substrate</name>
    </ligand>
</feature>
<keyword evidence="5 11" id="KW-0285">Flavoprotein</keyword>
<organism evidence="13 14">
    <name type="scientific">Georgenia alba</name>
    <dbReference type="NCBI Taxonomy" id="2233858"/>
    <lineage>
        <taxon>Bacteria</taxon>
        <taxon>Bacillati</taxon>
        <taxon>Actinomycetota</taxon>
        <taxon>Actinomycetes</taxon>
        <taxon>Micrococcales</taxon>
        <taxon>Bogoriellaceae</taxon>
        <taxon>Georgenia</taxon>
    </lineage>
</organism>
<dbReference type="PANTHER" id="PTHR48109">
    <property type="entry name" value="DIHYDROOROTATE DEHYDROGENASE (QUINONE), MITOCHONDRIAL-RELATED"/>
    <property type="match status" value="1"/>
</dbReference>
<dbReference type="EC" id="1.3.5.2" evidence="11"/>
<sequence length="339" mass="35972">MYRLLFRAVLVRLDPERAHVLAMRLIRAAGAVPGLSGAVRAALGRRPGHPVTVRGLARPVPGVLGLAAGLDKDADAVSGLDMLGFGFVEVGTVTAHPQPGNERPRLWRELGLRGLRNRMGFNNEGAAAAGRRLQELRRTRHGRSIVVGANIGKSKVTPLAEAAADYEISAREVARWADYLVVNVSSPNTPGLRDLQAVDSLRPILLAVRRAAGEAAGRDVPLFVKIAPDLAPEDLDRVADLVLELGLTGVVATNTTIDHDLGPGGLSGEPLRERSRAVVARLRARLGPDPTIIGVGGITDVADARAMLDAGADLLQAYSAFIYCGPAWPGRMNRALAQR</sequence>
<dbReference type="InterPro" id="IPR001295">
    <property type="entry name" value="Dihydroorotate_DH_CS"/>
</dbReference>
<feature type="domain" description="Dihydroorotate dehydrogenase catalytic" evidence="12">
    <location>
        <begin position="61"/>
        <end position="338"/>
    </location>
</feature>
<feature type="binding site" evidence="11">
    <location>
        <begin position="68"/>
        <end position="72"/>
    </location>
    <ligand>
        <name>FMN</name>
        <dbReference type="ChEBI" id="CHEBI:58210"/>
    </ligand>
</feature>
<evidence type="ECO:0000256" key="6">
    <source>
        <dbReference type="ARBA" id="ARBA00022643"/>
    </source>
</evidence>
<dbReference type="InterPro" id="IPR050074">
    <property type="entry name" value="DHO_dehydrogenase"/>
</dbReference>
<dbReference type="InterPro" id="IPR005720">
    <property type="entry name" value="Dihydroorotate_DH_cat"/>
</dbReference>
<dbReference type="PIRSF" id="PIRSF000164">
    <property type="entry name" value="DHO_oxidase"/>
    <property type="match status" value="1"/>
</dbReference>
<keyword evidence="7 11" id="KW-0665">Pyrimidine biosynthesis</keyword>
<feature type="binding site" evidence="11">
    <location>
        <position position="188"/>
    </location>
    <ligand>
        <name>substrate</name>
    </ligand>
</feature>
<protein>
    <recommendedName>
        <fullName evidence="11">Dihydroorotate dehydrogenase (quinone)</fullName>
        <ecNumber evidence="11">1.3.5.2</ecNumber>
    </recommendedName>
    <alternativeName>
        <fullName evidence="11">DHOdehase</fullName>
        <shortName evidence="11">DHOD</shortName>
        <shortName evidence="11">DHODase</shortName>
    </alternativeName>
    <alternativeName>
        <fullName evidence="11">Dihydroorotate oxidase</fullName>
    </alternativeName>
</protein>
<feature type="binding site" evidence="11">
    <location>
        <position position="297"/>
    </location>
    <ligand>
        <name>FMN</name>
        <dbReference type="ChEBI" id="CHEBI:58210"/>
    </ligand>
</feature>
<evidence type="ECO:0000256" key="11">
    <source>
        <dbReference type="HAMAP-Rule" id="MF_00225"/>
    </source>
</evidence>
<reference evidence="14" key="1">
    <citation type="journal article" date="2019" name="Int. J. Syst. Evol. Microbiol.">
        <title>The Global Catalogue of Microorganisms (GCM) 10K type strain sequencing project: providing services to taxonomists for standard genome sequencing and annotation.</title>
        <authorList>
            <consortium name="The Broad Institute Genomics Platform"/>
            <consortium name="The Broad Institute Genome Sequencing Center for Infectious Disease"/>
            <person name="Wu L."/>
            <person name="Ma J."/>
        </authorList>
    </citation>
    <scope>NUCLEOTIDE SEQUENCE [LARGE SCALE GENOMIC DNA]</scope>
    <source>
        <strain evidence="14">JCM 1490</strain>
    </source>
</reference>
<feature type="active site" description="Nucleophile" evidence="11">
    <location>
        <position position="186"/>
    </location>
</feature>
<dbReference type="InterPro" id="IPR013785">
    <property type="entry name" value="Aldolase_TIM"/>
</dbReference>
<evidence type="ECO:0000313" key="13">
    <source>
        <dbReference type="EMBL" id="MFC7406055.1"/>
    </source>
</evidence>
<evidence type="ECO:0000256" key="4">
    <source>
        <dbReference type="ARBA" id="ARBA00005359"/>
    </source>
</evidence>
<evidence type="ECO:0000256" key="10">
    <source>
        <dbReference type="ARBA" id="ARBA00048639"/>
    </source>
</evidence>
<dbReference type="SUPFAM" id="SSF51395">
    <property type="entry name" value="FMN-linked oxidoreductases"/>
    <property type="match status" value="1"/>
</dbReference>
<dbReference type="Gene3D" id="3.20.20.70">
    <property type="entry name" value="Aldolase class I"/>
    <property type="match status" value="1"/>
</dbReference>
<dbReference type="EMBL" id="JBHTCQ010000002">
    <property type="protein sequence ID" value="MFC7406055.1"/>
    <property type="molecule type" value="Genomic_DNA"/>
</dbReference>
<evidence type="ECO:0000256" key="2">
    <source>
        <dbReference type="ARBA" id="ARBA00004370"/>
    </source>
</evidence>
<evidence type="ECO:0000256" key="7">
    <source>
        <dbReference type="ARBA" id="ARBA00022975"/>
    </source>
</evidence>
<dbReference type="NCBIfam" id="TIGR01036">
    <property type="entry name" value="pyrD_sub2"/>
    <property type="match status" value="1"/>
</dbReference>
<comment type="subcellular location">
    <subcellularLocation>
        <location evidence="11">Cell membrane</location>
        <topology evidence="11">Peripheral membrane protein</topology>
    </subcellularLocation>
    <subcellularLocation>
        <location evidence="2">Membrane</location>
    </subcellularLocation>
</comment>
<evidence type="ECO:0000256" key="3">
    <source>
        <dbReference type="ARBA" id="ARBA00005161"/>
    </source>
</evidence>
<evidence type="ECO:0000256" key="9">
    <source>
        <dbReference type="ARBA" id="ARBA00023136"/>
    </source>
</evidence>
<feature type="binding site" evidence="11">
    <location>
        <position position="72"/>
    </location>
    <ligand>
        <name>substrate</name>
    </ligand>
</feature>
<feature type="binding site" evidence="11">
    <location>
        <position position="268"/>
    </location>
    <ligand>
        <name>FMN</name>
        <dbReference type="ChEBI" id="CHEBI:58210"/>
    </ligand>
</feature>
<keyword evidence="6 11" id="KW-0288">FMN</keyword>
<feature type="binding site" evidence="11">
    <location>
        <position position="150"/>
    </location>
    <ligand>
        <name>FMN</name>
        <dbReference type="ChEBI" id="CHEBI:58210"/>
    </ligand>
</feature>
<name>A0ABW2Q969_9MICO</name>
<gene>
    <name evidence="11" type="primary">pyrD</name>
    <name evidence="13" type="ORF">ACFQQL_13115</name>
</gene>
<dbReference type="PROSITE" id="PS00911">
    <property type="entry name" value="DHODEHASE_1"/>
    <property type="match status" value="1"/>
</dbReference>
<comment type="caution">
    <text evidence="13">The sequence shown here is derived from an EMBL/GenBank/DDBJ whole genome shotgun (WGS) entry which is preliminary data.</text>
</comment>
<keyword evidence="14" id="KW-1185">Reference proteome</keyword>
<dbReference type="CDD" id="cd04738">
    <property type="entry name" value="DHOD_2_like"/>
    <property type="match status" value="1"/>
</dbReference>
<feature type="binding site" evidence="11">
    <location>
        <position position="253"/>
    </location>
    <ligand>
        <name>FMN</name>
        <dbReference type="ChEBI" id="CHEBI:58210"/>
    </ligand>
</feature>
<feature type="binding site" evidence="11">
    <location>
        <begin position="254"/>
        <end position="255"/>
    </location>
    <ligand>
        <name>substrate</name>
    </ligand>
</feature>
<dbReference type="NCBIfam" id="NF003652">
    <property type="entry name" value="PRK05286.2-5"/>
    <property type="match status" value="1"/>
</dbReference>
<evidence type="ECO:0000256" key="5">
    <source>
        <dbReference type="ARBA" id="ARBA00022630"/>
    </source>
</evidence>
<proteinExistence type="inferred from homology"/>
<keyword evidence="11" id="KW-1003">Cell membrane</keyword>
<keyword evidence="8 11" id="KW-0560">Oxidoreductase</keyword>
<comment type="pathway">
    <text evidence="3 11">Pyrimidine metabolism; UMP biosynthesis via de novo pathway; orotate from (S)-dihydroorotate (quinone route): step 1/1.</text>
</comment>